<comment type="caution">
    <text evidence="2">The sequence shown here is derived from an EMBL/GenBank/DDBJ whole genome shotgun (WGS) entry which is preliminary data.</text>
</comment>
<dbReference type="AlphaFoldDB" id="A0A396SAS1"/>
<evidence type="ECO:0000313" key="2">
    <source>
        <dbReference type="EMBL" id="RHW38193.1"/>
    </source>
</evidence>
<keyword evidence="1" id="KW-0812">Transmembrane</keyword>
<evidence type="ECO:0000256" key="1">
    <source>
        <dbReference type="SAM" id="Phobius"/>
    </source>
</evidence>
<feature type="transmembrane region" description="Helical" evidence="1">
    <location>
        <begin position="7"/>
        <end position="25"/>
    </location>
</feature>
<accession>A0A396SAS1</accession>
<name>A0A396SAS1_9BACL</name>
<keyword evidence="3" id="KW-1185">Reference proteome</keyword>
<dbReference type="RefSeq" id="WP_118875228.1">
    <property type="nucleotide sequence ID" value="NZ_QWEI01000002.1"/>
</dbReference>
<organism evidence="2 3">
    <name type="scientific">Ureibacillus yapensis</name>
    <dbReference type="NCBI Taxonomy" id="2304605"/>
    <lineage>
        <taxon>Bacteria</taxon>
        <taxon>Bacillati</taxon>
        <taxon>Bacillota</taxon>
        <taxon>Bacilli</taxon>
        <taxon>Bacillales</taxon>
        <taxon>Caryophanaceae</taxon>
        <taxon>Ureibacillus</taxon>
    </lineage>
</organism>
<protein>
    <submittedName>
        <fullName evidence="2">Uncharacterized protein</fullName>
    </submittedName>
</protein>
<reference evidence="2 3" key="1">
    <citation type="submission" date="2018-08" db="EMBL/GenBank/DDBJ databases">
        <title>Lysinibacillus sp. YLB-03 draft genome sequence.</title>
        <authorList>
            <person name="Yu L."/>
        </authorList>
    </citation>
    <scope>NUCLEOTIDE SEQUENCE [LARGE SCALE GENOMIC DNA]</scope>
    <source>
        <strain evidence="2 3">YLB-03</strain>
    </source>
</reference>
<evidence type="ECO:0000313" key="3">
    <source>
        <dbReference type="Proteomes" id="UP000265692"/>
    </source>
</evidence>
<dbReference type="EMBL" id="QWEI01000002">
    <property type="protein sequence ID" value="RHW38193.1"/>
    <property type="molecule type" value="Genomic_DNA"/>
</dbReference>
<proteinExistence type="predicted"/>
<dbReference type="OrthoDB" id="2971727at2"/>
<dbReference type="Proteomes" id="UP000265692">
    <property type="component" value="Unassembled WGS sequence"/>
</dbReference>
<keyword evidence="1" id="KW-0472">Membrane</keyword>
<sequence length="161" mass="18823">MSKRRNFIASFIILVIVVGAGVYSYQKNRTINRGEGEPTTYSATDVLENANFDVKNPYIEIEAIQWRIEDTDTTFIPIVIPKETQQELLKTFEKAEFEKADLTSIDFDYNYWIKITLNKSYTMFVDSDISFFHFDEEGAVYIMKNGEDFFNIIDRIEKSAY</sequence>
<gene>
    <name evidence="2" type="ORF">D1B33_04710</name>
</gene>
<keyword evidence="1" id="KW-1133">Transmembrane helix</keyword>